<evidence type="ECO:0000313" key="1">
    <source>
        <dbReference type="EMBL" id="KAB2817358.1"/>
    </source>
</evidence>
<name>A0A6L3ZIF9_9FLAO</name>
<dbReference type="AlphaFoldDB" id="A0A6L3ZIF9"/>
<comment type="caution">
    <text evidence="1">The sequence shown here is derived from an EMBL/GenBank/DDBJ whole genome shotgun (WGS) entry which is preliminary data.</text>
</comment>
<sequence>MQDIEPYYNWRHLYIASEDDRSPLYGYFNSEVYYTDVMYDFVIHPQWDNIGCETLFIKILYADYEEGFAIIELFGEWNDVLHNDIMTLKREIIDMMLDQGIDKYILIAENVLNFHADITDYYDEWLEEVPDGWIAFLNAREHVARELADYHIDQYLLLGGKMSDIAWRTKSPLKLYREIKSLAEKRLGM</sequence>
<dbReference type="RefSeq" id="WP_151691929.1">
    <property type="nucleotide sequence ID" value="NZ_BMGX01000002.1"/>
</dbReference>
<proteinExistence type="predicted"/>
<dbReference type="EMBL" id="WBVQ01000001">
    <property type="protein sequence ID" value="KAB2817358.1"/>
    <property type="molecule type" value="Genomic_DNA"/>
</dbReference>
<accession>A0A6L3ZIF9</accession>
<protein>
    <submittedName>
        <fullName evidence="1">Uncharacterized protein</fullName>
    </submittedName>
</protein>
<organism evidence="1 2">
    <name type="scientific">Phaeocystidibacter marisrubri</name>
    <dbReference type="NCBI Taxonomy" id="1577780"/>
    <lineage>
        <taxon>Bacteria</taxon>
        <taxon>Pseudomonadati</taxon>
        <taxon>Bacteroidota</taxon>
        <taxon>Flavobacteriia</taxon>
        <taxon>Flavobacteriales</taxon>
        <taxon>Phaeocystidibacteraceae</taxon>
        <taxon>Phaeocystidibacter</taxon>
    </lineage>
</organism>
<dbReference type="Proteomes" id="UP000484164">
    <property type="component" value="Unassembled WGS sequence"/>
</dbReference>
<dbReference type="OrthoDB" id="653988at2"/>
<reference evidence="1 2" key="1">
    <citation type="submission" date="2019-10" db="EMBL/GenBank/DDBJ databases">
        <title>Genome sequence of Phaeocystidibacter marisrubri JCM30614 (type strain).</title>
        <authorList>
            <person name="Bowman J.P."/>
        </authorList>
    </citation>
    <scope>NUCLEOTIDE SEQUENCE [LARGE SCALE GENOMIC DNA]</scope>
    <source>
        <strain evidence="1 2">JCM 30614</strain>
    </source>
</reference>
<keyword evidence="2" id="KW-1185">Reference proteome</keyword>
<evidence type="ECO:0000313" key="2">
    <source>
        <dbReference type="Proteomes" id="UP000484164"/>
    </source>
</evidence>
<gene>
    <name evidence="1" type="ORF">F8C82_02900</name>
</gene>